<name>A0A2N3NEF8_9PEZI</name>
<dbReference type="PANTHER" id="PTHR12395">
    <property type="entry name" value="DOM-3 RELATED"/>
    <property type="match status" value="1"/>
</dbReference>
<comment type="caution">
    <text evidence="10">The sequence shown here is derived from an EMBL/GenBank/DDBJ whole genome shotgun (WGS) entry which is preliminary data.</text>
</comment>
<gene>
    <name evidence="10" type="ORF">jhhlp_002570</name>
</gene>
<comment type="catalytic activity">
    <reaction evidence="4">
        <text>a 5'-end triphospho-ribonucleoside in mRNA + H2O = a 5'-end phospho-ribonucleoside in mRNA + diphosphate + H(+)</text>
        <dbReference type="Rhea" id="RHEA:78683"/>
        <dbReference type="Rhea" id="RHEA-COMP:15692"/>
        <dbReference type="Rhea" id="RHEA-COMP:17164"/>
        <dbReference type="ChEBI" id="CHEBI:15377"/>
        <dbReference type="ChEBI" id="CHEBI:15378"/>
        <dbReference type="ChEBI" id="CHEBI:33019"/>
        <dbReference type="ChEBI" id="CHEBI:138282"/>
        <dbReference type="ChEBI" id="CHEBI:167618"/>
    </reaction>
    <physiologicalReaction direction="left-to-right" evidence="4">
        <dbReference type="Rhea" id="RHEA:78684"/>
    </physiologicalReaction>
</comment>
<keyword evidence="7" id="KW-0378">Hydrolase</keyword>
<dbReference type="GO" id="GO:0000166">
    <property type="term" value="F:nucleotide binding"/>
    <property type="evidence" value="ECO:0007669"/>
    <property type="project" value="UniProtKB-KW"/>
</dbReference>
<comment type="function">
    <text evidence="5">Decapping enzyme for NAD-capped RNAs: specifically hydrolyzes the nicotinamide adenine dinucleotide (NAD) cap from a subset of RNAs by removing the entire NAD moiety from the 5'-end of an NAD-capped RNA. The NAD-cap is present at the 5'-end of some RNAs and snoRNAs. In contrast to the canonical 5'-end N7 methylguanosine (m7G) cap, the NAD cap promotes mRNA decay. Also acts as a non-canonical decapping enzyme that removes the entire cap structure of m7G capped or incompletely capped RNAs. Has decapping activity toward incomplete 5'-end m7G cap mRNAs such as unmethylated 5'-end-capped RNA (cap0), while it has no activity toward 2'-O-ribose methylated m7G cap (cap1). Also possesses RNA 5'-pyrophosphohydrolase activity by hydrolyzing the 5'-end triphosphate to release pyrophosphates. Stimulates exoribonuclease activity of Rat1, allowing it to degrade RNAs with stable secondary structure more effectively.</text>
</comment>
<dbReference type="InterPro" id="IPR013961">
    <property type="entry name" value="RAI1"/>
</dbReference>
<dbReference type="AlphaFoldDB" id="A0A2N3NEF8"/>
<dbReference type="VEuPathDB" id="FungiDB:jhhlp_002570"/>
<evidence type="ECO:0000256" key="7">
    <source>
        <dbReference type="RuleBase" id="RU367113"/>
    </source>
</evidence>
<sequence>MTARFPIRSSGYRPGGGRRLVTRPQYDQEFACFSYNDDHEFRQDASSLRWYYHNPMDIGADLSAGFERFDKHDDSEADHLTSLLKTIIDWEKREGKRLDAHLVTWRGMMTKVRDECYRVPIMLQNVPTIEQEPSNSSNSFIEENHEFRMESKRQQQAQQRRRGRFTPEQMTFWGYKFETLCTLPKPWAEATRTEIESRPEDVVSNKAQYCSVAITHLGPTKMCLAGEIDALWGSKPDDPLAPIDWVELKTTADIQSERDRDFFNNKVMRFWIQSFLIGVSRVVVGFRSHDGRLVRVEEMHTADLPSVRPRNWDADVCVDFAFEFLEWLKGVIRGGGVWRIRREAGGRDVEVFKLTDHGHGEVLSDEFIEWRNSDAMKAIDEQALQRAQQAQQAQQAQRAQQQPS</sequence>
<comment type="catalytic activity">
    <reaction evidence="6">
        <text>a 5'-end NAD(+)-phospho-ribonucleoside in mRNA + H2O = a 5'-end phospho-ribonucleoside in mRNA + NAD(+) + H(+)</text>
        <dbReference type="Rhea" id="RHEA:60880"/>
        <dbReference type="Rhea" id="RHEA-COMP:15692"/>
        <dbReference type="Rhea" id="RHEA-COMP:15698"/>
        <dbReference type="ChEBI" id="CHEBI:15377"/>
        <dbReference type="ChEBI" id="CHEBI:15378"/>
        <dbReference type="ChEBI" id="CHEBI:57540"/>
        <dbReference type="ChEBI" id="CHEBI:138282"/>
        <dbReference type="ChEBI" id="CHEBI:144029"/>
    </reaction>
    <physiologicalReaction direction="left-to-right" evidence="6">
        <dbReference type="Rhea" id="RHEA:60881"/>
    </physiologicalReaction>
</comment>
<evidence type="ECO:0000313" key="10">
    <source>
        <dbReference type="EMBL" id="PKS10813.1"/>
    </source>
</evidence>
<dbReference type="GO" id="GO:0003723">
    <property type="term" value="F:RNA binding"/>
    <property type="evidence" value="ECO:0007669"/>
    <property type="project" value="UniProtKB-KW"/>
</dbReference>
<keyword evidence="7" id="KW-0479">Metal-binding</keyword>
<keyword evidence="7" id="KW-0539">Nucleus</keyword>
<dbReference type="GO" id="GO:0000956">
    <property type="term" value="P:nuclear-transcribed mRNA catabolic process"/>
    <property type="evidence" value="ECO:0007669"/>
    <property type="project" value="TreeGrafter"/>
</dbReference>
<keyword evidence="7" id="KW-0540">Nuclease</keyword>
<reference evidence="10 11" key="1">
    <citation type="journal article" date="2017" name="G3 (Bethesda)">
        <title>First Draft Genome Sequence of the Pathogenic Fungus Lomentospora prolificans (Formerly Scedosporium prolificans).</title>
        <authorList>
            <person name="Luo R."/>
            <person name="Zimin A."/>
            <person name="Workman R."/>
            <person name="Fan Y."/>
            <person name="Pertea G."/>
            <person name="Grossman N."/>
            <person name="Wear M.P."/>
            <person name="Jia B."/>
            <person name="Miller H."/>
            <person name="Casadevall A."/>
            <person name="Timp W."/>
            <person name="Zhang S.X."/>
            <person name="Salzberg S.L."/>
        </authorList>
    </citation>
    <scope>NUCLEOTIDE SEQUENCE [LARGE SCALE GENOMIC DNA]</scope>
    <source>
        <strain evidence="10 11">JHH-5317</strain>
    </source>
</reference>
<dbReference type="GO" id="GO:0034353">
    <property type="term" value="F:mRNA 5'-diphosphatase activity"/>
    <property type="evidence" value="ECO:0007669"/>
    <property type="project" value="TreeGrafter"/>
</dbReference>
<dbReference type="EMBL" id="NLAX01000008">
    <property type="protein sequence ID" value="PKS10813.1"/>
    <property type="molecule type" value="Genomic_DNA"/>
</dbReference>
<feature type="domain" description="RAI1-like" evidence="9">
    <location>
        <begin position="28"/>
        <end position="367"/>
    </location>
</feature>
<evidence type="ECO:0000256" key="1">
    <source>
        <dbReference type="ARBA" id="ARBA00001968"/>
    </source>
</evidence>
<evidence type="ECO:0000256" key="2">
    <source>
        <dbReference type="ARBA" id="ARBA00006562"/>
    </source>
</evidence>
<evidence type="ECO:0000259" key="9">
    <source>
        <dbReference type="Pfam" id="PF08652"/>
    </source>
</evidence>
<evidence type="ECO:0000313" key="11">
    <source>
        <dbReference type="Proteomes" id="UP000233524"/>
    </source>
</evidence>
<keyword evidence="7" id="KW-0694">RNA-binding</keyword>
<dbReference type="FunCoup" id="A0A2N3NEF8">
    <property type="interactions" value="619"/>
</dbReference>
<dbReference type="GO" id="GO:0005829">
    <property type="term" value="C:cytosol"/>
    <property type="evidence" value="ECO:0007669"/>
    <property type="project" value="TreeGrafter"/>
</dbReference>
<feature type="region of interest" description="Disordered" evidence="8">
    <location>
        <begin position="145"/>
        <end position="164"/>
    </location>
</feature>
<dbReference type="Proteomes" id="UP000233524">
    <property type="component" value="Unassembled WGS sequence"/>
</dbReference>
<dbReference type="GO" id="GO:0005634">
    <property type="term" value="C:nucleus"/>
    <property type="evidence" value="ECO:0007669"/>
    <property type="project" value="UniProtKB-SubCell"/>
</dbReference>
<dbReference type="EC" id="3.6.1.-" evidence="7"/>
<dbReference type="GO" id="GO:0046872">
    <property type="term" value="F:metal ion binding"/>
    <property type="evidence" value="ECO:0007669"/>
    <property type="project" value="UniProtKB-KW"/>
</dbReference>
<accession>A0A2N3NEF8</accession>
<keyword evidence="11" id="KW-1185">Reference proteome</keyword>
<feature type="region of interest" description="Disordered" evidence="8">
    <location>
        <begin position="383"/>
        <end position="404"/>
    </location>
</feature>
<dbReference type="OrthoDB" id="5853397at2759"/>
<evidence type="ECO:0000256" key="6">
    <source>
        <dbReference type="ARBA" id="ARBA00048124"/>
    </source>
</evidence>
<proteinExistence type="inferred from homology"/>
<evidence type="ECO:0000256" key="8">
    <source>
        <dbReference type="SAM" id="MobiDB-lite"/>
    </source>
</evidence>
<comment type="catalytic activity">
    <reaction evidence="3">
        <text>a 5'-end (N(7)-methyl 5'-triphosphoguanosine)-ribonucleoside-ribonucleotide in mRNA + H2O = a (N(7)-methyl 5'-triphosphoguanosine)-nucleoside + a 5'-end phospho-ribonucleoside in mRNA + H(+)</text>
        <dbReference type="Rhea" id="RHEA:66928"/>
        <dbReference type="Rhea" id="RHEA-COMP:15692"/>
        <dbReference type="Rhea" id="RHEA-COMP:17313"/>
        <dbReference type="ChEBI" id="CHEBI:15377"/>
        <dbReference type="ChEBI" id="CHEBI:15378"/>
        <dbReference type="ChEBI" id="CHEBI:138282"/>
        <dbReference type="ChEBI" id="CHEBI:172876"/>
        <dbReference type="ChEBI" id="CHEBI:172877"/>
    </reaction>
    <physiologicalReaction direction="left-to-right" evidence="3">
        <dbReference type="Rhea" id="RHEA:66929"/>
    </physiologicalReaction>
</comment>
<protein>
    <recommendedName>
        <fullName evidence="7">Decapping nuclease</fullName>
        <ecNumber evidence="7">3.6.1.-</ecNumber>
    </recommendedName>
</protein>
<organism evidence="10 11">
    <name type="scientific">Lomentospora prolificans</name>
    <dbReference type="NCBI Taxonomy" id="41688"/>
    <lineage>
        <taxon>Eukaryota</taxon>
        <taxon>Fungi</taxon>
        <taxon>Dikarya</taxon>
        <taxon>Ascomycota</taxon>
        <taxon>Pezizomycotina</taxon>
        <taxon>Sordariomycetes</taxon>
        <taxon>Hypocreomycetidae</taxon>
        <taxon>Microascales</taxon>
        <taxon>Microascaceae</taxon>
        <taxon>Lomentospora</taxon>
    </lineage>
</organism>
<dbReference type="Pfam" id="PF08652">
    <property type="entry name" value="RAI1"/>
    <property type="match status" value="1"/>
</dbReference>
<evidence type="ECO:0000256" key="4">
    <source>
        <dbReference type="ARBA" id="ARBA00044692"/>
    </source>
</evidence>
<dbReference type="InParanoid" id="A0A2N3NEF8"/>
<comment type="similarity">
    <text evidence="2 7">Belongs to the DXO/Dom3Z family.</text>
</comment>
<evidence type="ECO:0000256" key="3">
    <source>
        <dbReference type="ARBA" id="ARBA00044676"/>
    </source>
</evidence>
<dbReference type="STRING" id="41688.A0A2N3NEF8"/>
<keyword evidence="7" id="KW-0547">Nucleotide-binding</keyword>
<dbReference type="PANTHER" id="PTHR12395:SF9">
    <property type="entry name" value="DECAPPING AND EXORIBONUCLEASE PROTEIN"/>
    <property type="match status" value="1"/>
</dbReference>
<comment type="subcellular location">
    <subcellularLocation>
        <location evidence="7">Nucleus</location>
    </subcellularLocation>
</comment>
<comment type="cofactor">
    <cofactor evidence="1 7">
        <name>a divalent metal cation</name>
        <dbReference type="ChEBI" id="CHEBI:60240"/>
    </cofactor>
</comment>
<dbReference type="GO" id="GO:0004518">
    <property type="term" value="F:nuclease activity"/>
    <property type="evidence" value="ECO:0007669"/>
    <property type="project" value="UniProtKB-KW"/>
</dbReference>
<dbReference type="InterPro" id="IPR039039">
    <property type="entry name" value="RAI1-like_fam"/>
</dbReference>
<dbReference type="GO" id="GO:0110155">
    <property type="term" value="P:NAD-cap decapping"/>
    <property type="evidence" value="ECO:0007669"/>
    <property type="project" value="TreeGrafter"/>
</dbReference>
<evidence type="ECO:0000256" key="5">
    <source>
        <dbReference type="ARBA" id="ARBA00046211"/>
    </source>
</evidence>